<dbReference type="EMBL" id="LAZR01012132">
    <property type="protein sequence ID" value="KKM34720.1"/>
    <property type="molecule type" value="Genomic_DNA"/>
</dbReference>
<accession>A0A0F9J7G2</accession>
<comment type="caution">
    <text evidence="1">The sequence shown here is derived from an EMBL/GenBank/DDBJ whole genome shotgun (WGS) entry which is preliminary data.</text>
</comment>
<evidence type="ECO:0000313" key="1">
    <source>
        <dbReference type="EMBL" id="KKM34720.1"/>
    </source>
</evidence>
<gene>
    <name evidence="1" type="ORF">LCGC14_1565080</name>
</gene>
<protein>
    <submittedName>
        <fullName evidence="1">Uncharacterized protein</fullName>
    </submittedName>
</protein>
<organism evidence="1">
    <name type="scientific">marine sediment metagenome</name>
    <dbReference type="NCBI Taxonomy" id="412755"/>
    <lineage>
        <taxon>unclassified sequences</taxon>
        <taxon>metagenomes</taxon>
        <taxon>ecological metagenomes</taxon>
    </lineage>
</organism>
<sequence length="73" mass="8329">MRGYLSIVVEYSSTSDDQKNKSYHEDTLLTGEFNKLSAIQSTINIVPDMVKRVMDKAIEEERVRREVAIGPEP</sequence>
<dbReference type="AlphaFoldDB" id="A0A0F9J7G2"/>
<proteinExistence type="predicted"/>
<name>A0A0F9J7G2_9ZZZZ</name>
<reference evidence="1" key="1">
    <citation type="journal article" date="2015" name="Nature">
        <title>Complex archaea that bridge the gap between prokaryotes and eukaryotes.</title>
        <authorList>
            <person name="Spang A."/>
            <person name="Saw J.H."/>
            <person name="Jorgensen S.L."/>
            <person name="Zaremba-Niedzwiedzka K."/>
            <person name="Martijn J."/>
            <person name="Lind A.E."/>
            <person name="van Eijk R."/>
            <person name="Schleper C."/>
            <person name="Guy L."/>
            <person name="Ettema T.J."/>
        </authorList>
    </citation>
    <scope>NUCLEOTIDE SEQUENCE</scope>
</reference>